<keyword evidence="3" id="KW-1185">Reference proteome</keyword>
<dbReference type="VEuPathDB" id="FungiDB:AJ78_04095"/>
<organism evidence="2 3">
    <name type="scientific">Emergomyces pasteurianus Ep9510</name>
    <dbReference type="NCBI Taxonomy" id="1447872"/>
    <lineage>
        <taxon>Eukaryota</taxon>
        <taxon>Fungi</taxon>
        <taxon>Dikarya</taxon>
        <taxon>Ascomycota</taxon>
        <taxon>Pezizomycotina</taxon>
        <taxon>Eurotiomycetes</taxon>
        <taxon>Eurotiomycetidae</taxon>
        <taxon>Onygenales</taxon>
        <taxon>Ajellomycetaceae</taxon>
        <taxon>Emergomyces</taxon>
    </lineage>
</organism>
<evidence type="ECO:0000313" key="2">
    <source>
        <dbReference type="EMBL" id="OJD15677.1"/>
    </source>
</evidence>
<reference evidence="2 3" key="1">
    <citation type="submission" date="2015-07" db="EMBL/GenBank/DDBJ databases">
        <title>Emmonsia species relationships and genome sequence.</title>
        <authorList>
            <consortium name="The Broad Institute Genomics Platform"/>
            <person name="Cuomo C.A."/>
            <person name="Munoz J.F."/>
            <person name="Imamovic A."/>
            <person name="Priest M.E."/>
            <person name="Young S."/>
            <person name="Clay O.K."/>
            <person name="McEwen J.G."/>
        </authorList>
    </citation>
    <scope>NUCLEOTIDE SEQUENCE [LARGE SCALE GENOMIC DNA]</scope>
    <source>
        <strain evidence="2 3">UAMH 9510</strain>
    </source>
</reference>
<gene>
    <name evidence="2" type="ORF">AJ78_04095</name>
</gene>
<comment type="caution">
    <text evidence="2">The sequence shown here is derived from an EMBL/GenBank/DDBJ whole genome shotgun (WGS) entry which is preliminary data.</text>
</comment>
<dbReference type="EMBL" id="LGRN01000143">
    <property type="protein sequence ID" value="OJD15677.1"/>
    <property type="molecule type" value="Genomic_DNA"/>
</dbReference>
<dbReference type="Proteomes" id="UP000182235">
    <property type="component" value="Unassembled WGS sequence"/>
</dbReference>
<protein>
    <submittedName>
        <fullName evidence="2">Uncharacterized protein</fullName>
    </submittedName>
</protein>
<name>A0A1J9QKF8_9EURO</name>
<proteinExistence type="predicted"/>
<evidence type="ECO:0000256" key="1">
    <source>
        <dbReference type="SAM" id="MobiDB-lite"/>
    </source>
</evidence>
<feature type="region of interest" description="Disordered" evidence="1">
    <location>
        <begin position="56"/>
        <end position="112"/>
    </location>
</feature>
<accession>A0A1J9QKF8</accession>
<evidence type="ECO:0000313" key="3">
    <source>
        <dbReference type="Proteomes" id="UP000182235"/>
    </source>
</evidence>
<dbReference type="AlphaFoldDB" id="A0A1J9QKF8"/>
<sequence>MTEKSPVKMKWNAATEAKLLKQIIKNAKLGKKDHEELARFMGCTPRAIREHISQMQKGAPAVESGVSAPSTPVKTAKVTPKKHTQIGSMVGNKKRQSSNEEDDGEENGQIADRLVKRAKYERSNEVEAEDLLSNYV</sequence>
<dbReference type="OrthoDB" id="5418867at2759"/>